<proteinExistence type="predicted"/>
<feature type="compositionally biased region" description="Basic and acidic residues" evidence="1">
    <location>
        <begin position="62"/>
        <end position="71"/>
    </location>
</feature>
<evidence type="ECO:0000313" key="2">
    <source>
        <dbReference type="EMBL" id="CAF1381181.1"/>
    </source>
</evidence>
<dbReference type="AlphaFoldDB" id="A0A815JHM8"/>
<dbReference type="Proteomes" id="UP000681722">
    <property type="component" value="Unassembled WGS sequence"/>
</dbReference>
<feature type="compositionally biased region" description="Polar residues" evidence="1">
    <location>
        <begin position="39"/>
        <end position="61"/>
    </location>
</feature>
<keyword evidence="4" id="KW-1185">Reference proteome</keyword>
<dbReference type="Proteomes" id="UP000663829">
    <property type="component" value="Unassembled WGS sequence"/>
</dbReference>
<evidence type="ECO:0000313" key="3">
    <source>
        <dbReference type="EMBL" id="CAF4276026.1"/>
    </source>
</evidence>
<dbReference type="EMBL" id="CAJOBC010081511">
    <property type="protein sequence ID" value="CAF4276026.1"/>
    <property type="molecule type" value="Genomic_DNA"/>
</dbReference>
<comment type="caution">
    <text evidence="2">The sequence shown here is derived from an EMBL/GenBank/DDBJ whole genome shotgun (WGS) entry which is preliminary data.</text>
</comment>
<protein>
    <submittedName>
        <fullName evidence="2">Uncharacterized protein</fullName>
    </submittedName>
</protein>
<accession>A0A815JHM8</accession>
<reference evidence="2" key="1">
    <citation type="submission" date="2021-02" db="EMBL/GenBank/DDBJ databases">
        <authorList>
            <person name="Nowell W R."/>
        </authorList>
    </citation>
    <scope>NUCLEOTIDE SEQUENCE</scope>
</reference>
<dbReference type="EMBL" id="CAJNOQ010016450">
    <property type="protein sequence ID" value="CAF1381181.1"/>
    <property type="molecule type" value="Genomic_DNA"/>
</dbReference>
<feature type="region of interest" description="Disordered" evidence="1">
    <location>
        <begin position="1"/>
        <end position="107"/>
    </location>
</feature>
<feature type="compositionally biased region" description="Polar residues" evidence="1">
    <location>
        <begin position="75"/>
        <end position="99"/>
    </location>
</feature>
<name>A0A815JHM8_9BILA</name>
<feature type="compositionally biased region" description="Polar residues" evidence="1">
    <location>
        <begin position="20"/>
        <end position="31"/>
    </location>
</feature>
<organism evidence="2 4">
    <name type="scientific">Didymodactylos carnosus</name>
    <dbReference type="NCBI Taxonomy" id="1234261"/>
    <lineage>
        <taxon>Eukaryota</taxon>
        <taxon>Metazoa</taxon>
        <taxon>Spiralia</taxon>
        <taxon>Gnathifera</taxon>
        <taxon>Rotifera</taxon>
        <taxon>Eurotatoria</taxon>
        <taxon>Bdelloidea</taxon>
        <taxon>Philodinida</taxon>
        <taxon>Philodinidae</taxon>
        <taxon>Didymodactylos</taxon>
    </lineage>
</organism>
<evidence type="ECO:0000256" key="1">
    <source>
        <dbReference type="SAM" id="MobiDB-lite"/>
    </source>
</evidence>
<evidence type="ECO:0000313" key="4">
    <source>
        <dbReference type="Proteomes" id="UP000663829"/>
    </source>
</evidence>
<sequence length="127" mass="13849">MFLAGSAPGRIAGRREDTRPSPTSDVNTIKNTMADLDNSEPNNSDPQVATSDIETTDSDVSNDNHRDKNDGDNESIATPRTSRSSSENENVVQSTGITTDETEKEESFRGIIQYNTLKSSLNPKNDN</sequence>
<gene>
    <name evidence="2" type="ORF">GPM918_LOCUS32336</name>
    <name evidence="3" type="ORF">SRO942_LOCUS33001</name>
</gene>